<accession>A0A7J8N255</accession>
<evidence type="ECO:0000313" key="1">
    <source>
        <dbReference type="EMBL" id="MBA0570973.1"/>
    </source>
</evidence>
<protein>
    <submittedName>
        <fullName evidence="1">Uncharacterized protein</fullName>
    </submittedName>
</protein>
<organism evidence="1 2">
    <name type="scientific">Gossypium lobatum</name>
    <dbReference type="NCBI Taxonomy" id="34289"/>
    <lineage>
        <taxon>Eukaryota</taxon>
        <taxon>Viridiplantae</taxon>
        <taxon>Streptophyta</taxon>
        <taxon>Embryophyta</taxon>
        <taxon>Tracheophyta</taxon>
        <taxon>Spermatophyta</taxon>
        <taxon>Magnoliopsida</taxon>
        <taxon>eudicotyledons</taxon>
        <taxon>Gunneridae</taxon>
        <taxon>Pentapetalae</taxon>
        <taxon>rosids</taxon>
        <taxon>malvids</taxon>
        <taxon>Malvales</taxon>
        <taxon>Malvaceae</taxon>
        <taxon>Malvoideae</taxon>
        <taxon>Gossypium</taxon>
    </lineage>
</organism>
<evidence type="ECO:0000313" key="2">
    <source>
        <dbReference type="Proteomes" id="UP000593572"/>
    </source>
</evidence>
<name>A0A7J8N255_9ROSI</name>
<feature type="non-terminal residue" evidence="1">
    <location>
        <position position="1"/>
    </location>
</feature>
<comment type="caution">
    <text evidence="1">The sequence shown here is derived from an EMBL/GenBank/DDBJ whole genome shotgun (WGS) entry which is preliminary data.</text>
</comment>
<dbReference type="InterPro" id="IPR038538">
    <property type="entry name" value="MTERF_sf"/>
</dbReference>
<dbReference type="Gene3D" id="1.25.70.10">
    <property type="entry name" value="Transcription termination factor 3, mitochondrial"/>
    <property type="match status" value="1"/>
</dbReference>
<proteinExistence type="predicted"/>
<dbReference type="Proteomes" id="UP000593572">
    <property type="component" value="Unassembled WGS sequence"/>
</dbReference>
<sequence>MAALTNLAETTMAEETSTATQFDVYKKCGWSEEEILDALRNHPLVMATSEGRIKALMDFFVNAMGFKASFERVSKGKGVVGERERVKVRERERIGVGEMVGKRERFGVGGGA</sequence>
<dbReference type="AlphaFoldDB" id="A0A7J8N255"/>
<dbReference type="EMBL" id="JABEZX010000011">
    <property type="protein sequence ID" value="MBA0570973.1"/>
    <property type="molecule type" value="Genomic_DNA"/>
</dbReference>
<reference evidence="1 2" key="1">
    <citation type="journal article" date="2019" name="Genome Biol. Evol.">
        <title>Insights into the evolution of the New World diploid cottons (Gossypium, subgenus Houzingenia) based on genome sequencing.</title>
        <authorList>
            <person name="Grover C.E."/>
            <person name="Arick M.A. 2nd"/>
            <person name="Thrash A."/>
            <person name="Conover J.L."/>
            <person name="Sanders W.S."/>
            <person name="Peterson D.G."/>
            <person name="Frelichowski J.E."/>
            <person name="Scheffler J.A."/>
            <person name="Scheffler B.E."/>
            <person name="Wendel J.F."/>
        </authorList>
    </citation>
    <scope>NUCLEOTIDE SEQUENCE [LARGE SCALE GENOMIC DNA]</scope>
    <source>
        <strain evidence="1">157</strain>
        <tissue evidence="1">Leaf</tissue>
    </source>
</reference>
<gene>
    <name evidence="1" type="ORF">Golob_004571</name>
</gene>
<keyword evidence="2" id="KW-1185">Reference proteome</keyword>